<dbReference type="Proteomes" id="UP000050525">
    <property type="component" value="Unassembled WGS sequence"/>
</dbReference>
<accession>A0A151NYN1</accession>
<organism evidence="1 2">
    <name type="scientific">Alligator mississippiensis</name>
    <name type="common">American alligator</name>
    <dbReference type="NCBI Taxonomy" id="8496"/>
    <lineage>
        <taxon>Eukaryota</taxon>
        <taxon>Metazoa</taxon>
        <taxon>Chordata</taxon>
        <taxon>Craniata</taxon>
        <taxon>Vertebrata</taxon>
        <taxon>Euteleostomi</taxon>
        <taxon>Archelosauria</taxon>
        <taxon>Archosauria</taxon>
        <taxon>Crocodylia</taxon>
        <taxon>Alligatoridae</taxon>
        <taxon>Alligatorinae</taxon>
        <taxon>Alligator</taxon>
    </lineage>
</organism>
<name>A0A151NYN1_ALLMI</name>
<comment type="caution">
    <text evidence="1">The sequence shown here is derived from an EMBL/GenBank/DDBJ whole genome shotgun (WGS) entry which is preliminary data.</text>
</comment>
<dbReference type="AlphaFoldDB" id="A0A151NYN1"/>
<gene>
    <name evidence="1" type="ORF">Y1Q_0006446</name>
</gene>
<evidence type="ECO:0000313" key="1">
    <source>
        <dbReference type="EMBL" id="KYO41709.1"/>
    </source>
</evidence>
<proteinExistence type="predicted"/>
<evidence type="ECO:0000313" key="2">
    <source>
        <dbReference type="Proteomes" id="UP000050525"/>
    </source>
</evidence>
<protein>
    <submittedName>
        <fullName evidence="1">Uncharacterized protein</fullName>
    </submittedName>
</protein>
<reference evidence="1 2" key="1">
    <citation type="journal article" date="2012" name="Genome Biol.">
        <title>Sequencing three crocodilian genomes to illuminate the evolution of archosaurs and amniotes.</title>
        <authorList>
            <person name="St John J.A."/>
            <person name="Braun E.L."/>
            <person name="Isberg S.R."/>
            <person name="Miles L.G."/>
            <person name="Chong A.Y."/>
            <person name="Gongora J."/>
            <person name="Dalzell P."/>
            <person name="Moran C."/>
            <person name="Bed'hom B."/>
            <person name="Abzhanov A."/>
            <person name="Burgess S.C."/>
            <person name="Cooksey A.M."/>
            <person name="Castoe T.A."/>
            <person name="Crawford N.G."/>
            <person name="Densmore L.D."/>
            <person name="Drew J.C."/>
            <person name="Edwards S.V."/>
            <person name="Faircloth B.C."/>
            <person name="Fujita M.K."/>
            <person name="Greenwold M.J."/>
            <person name="Hoffmann F.G."/>
            <person name="Howard J.M."/>
            <person name="Iguchi T."/>
            <person name="Janes D.E."/>
            <person name="Khan S.Y."/>
            <person name="Kohno S."/>
            <person name="de Koning A.J."/>
            <person name="Lance S.L."/>
            <person name="McCarthy F.M."/>
            <person name="McCormack J.E."/>
            <person name="Merchant M.E."/>
            <person name="Peterson D.G."/>
            <person name="Pollock D.D."/>
            <person name="Pourmand N."/>
            <person name="Raney B.J."/>
            <person name="Roessler K.A."/>
            <person name="Sanford J.R."/>
            <person name="Sawyer R.H."/>
            <person name="Schmidt C.J."/>
            <person name="Triplett E.W."/>
            <person name="Tuberville T.D."/>
            <person name="Venegas-Anaya M."/>
            <person name="Howard J.T."/>
            <person name="Jarvis E.D."/>
            <person name="Guillette L.J.Jr."/>
            <person name="Glenn T.C."/>
            <person name="Green R.E."/>
            <person name="Ray D.A."/>
        </authorList>
    </citation>
    <scope>NUCLEOTIDE SEQUENCE [LARGE SCALE GENOMIC DNA]</scope>
    <source>
        <strain evidence="1">KSC_2009_1</strain>
    </source>
</reference>
<keyword evidence="2" id="KW-1185">Reference proteome</keyword>
<sequence>MRTSKWKRNDMKEEHMEKKSSQQVPLFSIWVSPRLLSLGSSPRPLDMGTELFLLSLLKSLANRTFSTSKTPFPLSLPPSHYQYGGLTAFAQQVQLGEGHLELVEHFGMGKFRHEADSAGANLTEWKTLRPWSTAPQREL</sequence>
<dbReference type="EMBL" id="AKHW03001628">
    <property type="protein sequence ID" value="KYO41709.1"/>
    <property type="molecule type" value="Genomic_DNA"/>
</dbReference>